<feature type="domain" description="RagB/SusD" evidence="6">
    <location>
        <begin position="292"/>
        <end position="462"/>
    </location>
</feature>
<dbReference type="AlphaFoldDB" id="A0A399RUJ2"/>
<dbReference type="Pfam" id="PF14322">
    <property type="entry name" value="SusD-like_3"/>
    <property type="match status" value="1"/>
</dbReference>
<evidence type="ECO:0000313" key="9">
    <source>
        <dbReference type="Proteomes" id="UP000266005"/>
    </source>
</evidence>
<evidence type="ECO:0000259" key="7">
    <source>
        <dbReference type="Pfam" id="PF14322"/>
    </source>
</evidence>
<feature type="domain" description="SusD-like N-terminal" evidence="7">
    <location>
        <begin position="17"/>
        <end position="227"/>
    </location>
</feature>
<dbReference type="EMBL" id="QWGE01000007">
    <property type="protein sequence ID" value="RIJ33557.1"/>
    <property type="molecule type" value="Genomic_DNA"/>
</dbReference>
<accession>A0A399RUJ2</accession>
<keyword evidence="4" id="KW-0472">Membrane</keyword>
<comment type="subcellular location">
    <subcellularLocation>
        <location evidence="1">Cell outer membrane</location>
    </subcellularLocation>
</comment>
<dbReference type="OrthoDB" id="9792139at2"/>
<evidence type="ECO:0000256" key="3">
    <source>
        <dbReference type="ARBA" id="ARBA00022729"/>
    </source>
</evidence>
<keyword evidence="5" id="KW-0998">Cell outer membrane</keyword>
<gene>
    <name evidence="8" type="ORF">D1627_17780</name>
</gene>
<dbReference type="SUPFAM" id="SSF48452">
    <property type="entry name" value="TPR-like"/>
    <property type="match status" value="1"/>
</dbReference>
<reference evidence="9" key="1">
    <citation type="submission" date="2018-08" db="EMBL/GenBank/DDBJ databases">
        <title>Mucilaginibacter sp. MYSH2.</title>
        <authorList>
            <person name="Seo T."/>
        </authorList>
    </citation>
    <scope>NUCLEOTIDE SEQUENCE [LARGE SCALE GENOMIC DNA]</scope>
    <source>
        <strain evidence="9">KIRAN</strain>
    </source>
</reference>
<dbReference type="Pfam" id="PF07980">
    <property type="entry name" value="SusD_RagB"/>
    <property type="match status" value="1"/>
</dbReference>
<name>A0A399RUJ2_9BACT</name>
<dbReference type="InterPro" id="IPR033985">
    <property type="entry name" value="SusD-like_N"/>
</dbReference>
<dbReference type="InterPro" id="IPR011990">
    <property type="entry name" value="TPR-like_helical_dom_sf"/>
</dbReference>
<keyword evidence="3" id="KW-0732">Signal</keyword>
<keyword evidence="9" id="KW-1185">Reference proteome</keyword>
<dbReference type="Gene3D" id="1.25.40.390">
    <property type="match status" value="1"/>
</dbReference>
<evidence type="ECO:0000256" key="2">
    <source>
        <dbReference type="ARBA" id="ARBA00006275"/>
    </source>
</evidence>
<comment type="caution">
    <text evidence="8">The sequence shown here is derived from an EMBL/GenBank/DDBJ whole genome shotgun (WGS) entry which is preliminary data.</text>
</comment>
<evidence type="ECO:0000313" key="8">
    <source>
        <dbReference type="EMBL" id="RIJ33557.1"/>
    </source>
</evidence>
<organism evidence="8 9">
    <name type="scientific">Pontibacter oryzae</name>
    <dbReference type="NCBI Taxonomy" id="2304593"/>
    <lineage>
        <taxon>Bacteria</taxon>
        <taxon>Pseudomonadati</taxon>
        <taxon>Bacteroidota</taxon>
        <taxon>Cytophagia</taxon>
        <taxon>Cytophagales</taxon>
        <taxon>Hymenobacteraceae</taxon>
        <taxon>Pontibacter</taxon>
    </lineage>
</organism>
<proteinExistence type="inferred from homology"/>
<dbReference type="GO" id="GO:0009279">
    <property type="term" value="C:cell outer membrane"/>
    <property type="evidence" value="ECO:0007669"/>
    <property type="project" value="UniProtKB-SubCell"/>
</dbReference>
<dbReference type="CDD" id="cd08977">
    <property type="entry name" value="SusD"/>
    <property type="match status" value="1"/>
</dbReference>
<comment type="similarity">
    <text evidence="2">Belongs to the SusD family.</text>
</comment>
<evidence type="ECO:0000256" key="5">
    <source>
        <dbReference type="ARBA" id="ARBA00023237"/>
    </source>
</evidence>
<evidence type="ECO:0000259" key="6">
    <source>
        <dbReference type="Pfam" id="PF07980"/>
    </source>
</evidence>
<dbReference type="InterPro" id="IPR012944">
    <property type="entry name" value="SusD_RagB_dom"/>
</dbReference>
<protein>
    <submittedName>
        <fullName evidence="8">RagB/SusD family nutrient uptake outer membrane protein</fullName>
    </submittedName>
</protein>
<sequence>MIGLACLLGGASACDVLDHEPQAEVSEDTAISNRKGAQAALAGMYDQLQSSNYYGGNFLIMSDVSSDVAQSIGSWDFYREMDTYLIDKSNLENGNLWTRAYRAINVANNIIDQVPPLADVTEEEKKAILGQAYFVRGLAYFDLSRVYGGVPGVVGTLGVPIVTTPSRQVDDSFFPARASLADSYGQAEADLLNALDLLPEKYGDDNKLTKSQAVKGTARALLSRYYLYVNQPEQAEDYADAVIADPKYTLSPSFANIFTSKFTSEAIFELNFNSADQSTINNWYFPSSKGGRGDVAAHSDFYAEATADPDDVRGKMFGYYEGKNVYYPTRYGNTSGIDNIQIIRLGEVYLNRAEARAKNGDLAGALEDLNKIRVRAGVDPIKDLTGKQEVLEAIWHERKLELAFEGHSFFDLVRTGQALSVITGVPRTNGPDVDLKDPNRQVFPIPAFDIDANSNLVQNDAYK</sequence>
<dbReference type="Proteomes" id="UP000266005">
    <property type="component" value="Unassembled WGS sequence"/>
</dbReference>
<evidence type="ECO:0000256" key="4">
    <source>
        <dbReference type="ARBA" id="ARBA00023136"/>
    </source>
</evidence>
<evidence type="ECO:0000256" key="1">
    <source>
        <dbReference type="ARBA" id="ARBA00004442"/>
    </source>
</evidence>